<evidence type="ECO:0000256" key="1">
    <source>
        <dbReference type="ARBA" id="ARBA00005915"/>
    </source>
</evidence>
<dbReference type="EMBL" id="JAJEQR010000015">
    <property type="protein sequence ID" value="MCC2230671.1"/>
    <property type="molecule type" value="Genomic_DNA"/>
</dbReference>
<evidence type="ECO:0000259" key="7">
    <source>
        <dbReference type="Pfam" id="PF02272"/>
    </source>
</evidence>
<dbReference type="InterPro" id="IPR003156">
    <property type="entry name" value="DHHA1_dom"/>
</dbReference>
<keyword evidence="10" id="KW-1185">Reference proteome</keyword>
<feature type="domain" description="DDH" evidence="6">
    <location>
        <begin position="78"/>
        <end position="223"/>
    </location>
</feature>
<evidence type="ECO:0000256" key="5">
    <source>
        <dbReference type="ARBA" id="ARBA00022839"/>
    </source>
</evidence>
<protein>
    <recommendedName>
        <fullName evidence="2">Single-stranded-DNA-specific exonuclease RecJ</fullName>
    </recommendedName>
</protein>
<evidence type="ECO:0000313" key="9">
    <source>
        <dbReference type="EMBL" id="MCC2230671.1"/>
    </source>
</evidence>
<name>A0AAE3EB05_9FIRM</name>
<dbReference type="RefSeq" id="WP_308453308.1">
    <property type="nucleotide sequence ID" value="NZ_JAJEQR010000015.1"/>
</dbReference>
<evidence type="ECO:0000256" key="4">
    <source>
        <dbReference type="ARBA" id="ARBA00022801"/>
    </source>
</evidence>
<dbReference type="AlphaFoldDB" id="A0AAE3EB05"/>
<evidence type="ECO:0000259" key="6">
    <source>
        <dbReference type="Pfam" id="PF01368"/>
    </source>
</evidence>
<dbReference type="Pfam" id="PF02272">
    <property type="entry name" value="DHHA1"/>
    <property type="match status" value="1"/>
</dbReference>
<evidence type="ECO:0000313" key="10">
    <source>
        <dbReference type="Proteomes" id="UP001198182"/>
    </source>
</evidence>
<proteinExistence type="inferred from homology"/>
<evidence type="ECO:0000256" key="2">
    <source>
        <dbReference type="ARBA" id="ARBA00019841"/>
    </source>
</evidence>
<dbReference type="GO" id="GO:0006310">
    <property type="term" value="P:DNA recombination"/>
    <property type="evidence" value="ECO:0007669"/>
    <property type="project" value="InterPro"/>
</dbReference>
<feature type="domain" description="RecJ OB" evidence="8">
    <location>
        <begin position="461"/>
        <end position="584"/>
    </location>
</feature>
<dbReference type="Gene3D" id="3.10.310.30">
    <property type="match status" value="1"/>
</dbReference>
<evidence type="ECO:0000259" key="8">
    <source>
        <dbReference type="Pfam" id="PF17768"/>
    </source>
</evidence>
<dbReference type="GO" id="GO:0003676">
    <property type="term" value="F:nucleic acid binding"/>
    <property type="evidence" value="ECO:0007669"/>
    <property type="project" value="InterPro"/>
</dbReference>
<comment type="similarity">
    <text evidence="1">Belongs to the RecJ family.</text>
</comment>
<dbReference type="InterPro" id="IPR038763">
    <property type="entry name" value="DHH_sf"/>
</dbReference>
<dbReference type="InterPro" id="IPR041122">
    <property type="entry name" value="RecJ_OB"/>
</dbReference>
<dbReference type="GO" id="GO:0006281">
    <property type="term" value="P:DNA repair"/>
    <property type="evidence" value="ECO:0007669"/>
    <property type="project" value="InterPro"/>
</dbReference>
<dbReference type="Pfam" id="PF01368">
    <property type="entry name" value="DHH"/>
    <property type="match status" value="1"/>
</dbReference>
<dbReference type="InterPro" id="IPR004610">
    <property type="entry name" value="RecJ"/>
</dbReference>
<dbReference type="SUPFAM" id="SSF64182">
    <property type="entry name" value="DHH phosphoesterases"/>
    <property type="match status" value="1"/>
</dbReference>
<dbReference type="PANTHER" id="PTHR30255">
    <property type="entry name" value="SINGLE-STRANDED-DNA-SPECIFIC EXONUCLEASE RECJ"/>
    <property type="match status" value="1"/>
</dbReference>
<keyword evidence="3" id="KW-0540">Nuclease</keyword>
<keyword evidence="5 9" id="KW-0269">Exonuclease</keyword>
<dbReference type="Gene3D" id="3.90.1640.30">
    <property type="match status" value="1"/>
</dbReference>
<gene>
    <name evidence="9" type="primary">recJ</name>
    <name evidence="9" type="ORF">LKD81_06605</name>
</gene>
<dbReference type="Proteomes" id="UP001198182">
    <property type="component" value="Unassembled WGS sequence"/>
</dbReference>
<dbReference type="InterPro" id="IPR001667">
    <property type="entry name" value="DDH_dom"/>
</dbReference>
<sequence length="591" mass="66665">MEKWVVRNRRADFYGLAEKFHLDPLIIRLMVNRGMETEEQIETFLHGGEANLHDPRKMKDIEKAAEKILTVIREGKPVVIASDFDVDGVFSGWILHEGLKRLGAEVSIKTPHRIREGYGVNRRIVDEALQEQAGLMITCDNGIAAFDALEYAAANRLPVIVTDHHEVAYTDEEDGSRTYRLPTAYAIVNPKQPDCTYPFPGLCGAGVAFKLIQHLYDRCELAKEEMVPLIDYAAIATVADVMELVDENRILVKMGLKHLPYTKNIGLRALIDACKLRTEKMTSYHIGFIIGPCINAAGRLESAGEAFALLQAKAGEEAERRALHLAELNARRKSMTVEGTRRAMEQIESSPLKNDRVLVVVLNDCHESLVGIIAGKLKEHYYRPVIVLTEVEDGYKGSGRSIEAYHMFEQLQKCRDLFTRFGGHAMAAGLSLPKENLEELRRRLNEDCGLTEEDLTNIIRIDAAMPLEYINEDLIHQMEVLEPVGTGNPQPLFAESRFRIRRLSIIGKAKNTLKMKINNASGTIMEALYFGDVQAFEQEARNICGDAEWECAQSGTQNRLLASFTYYPSVNEYMGRKTLQVTIQNYRFLKE</sequence>
<comment type="caution">
    <text evidence="9">The sequence shown here is derived from an EMBL/GenBank/DDBJ whole genome shotgun (WGS) entry which is preliminary data.</text>
</comment>
<dbReference type="GO" id="GO:0008409">
    <property type="term" value="F:5'-3' exonuclease activity"/>
    <property type="evidence" value="ECO:0007669"/>
    <property type="project" value="InterPro"/>
</dbReference>
<dbReference type="PANTHER" id="PTHR30255:SF2">
    <property type="entry name" value="SINGLE-STRANDED-DNA-SPECIFIC EXONUCLEASE RECJ"/>
    <property type="match status" value="1"/>
</dbReference>
<dbReference type="Pfam" id="PF17768">
    <property type="entry name" value="RecJ_OB"/>
    <property type="match status" value="1"/>
</dbReference>
<feature type="domain" description="DHHA1" evidence="7">
    <location>
        <begin position="354"/>
        <end position="446"/>
    </location>
</feature>
<accession>A0AAE3EB05</accession>
<keyword evidence="4" id="KW-0378">Hydrolase</keyword>
<dbReference type="InterPro" id="IPR051673">
    <property type="entry name" value="SSDNA_exonuclease_RecJ"/>
</dbReference>
<reference evidence="9" key="1">
    <citation type="submission" date="2021-10" db="EMBL/GenBank/DDBJ databases">
        <title>Anaerobic single-cell dispensing facilitates the cultivation of human gut bacteria.</title>
        <authorList>
            <person name="Afrizal A."/>
        </authorList>
    </citation>
    <scope>NUCLEOTIDE SEQUENCE</scope>
    <source>
        <strain evidence="9">CLA-AA-H215</strain>
    </source>
</reference>
<organism evidence="9 10">
    <name type="scientific">Hominifimenecus microfluidus</name>
    <dbReference type="NCBI Taxonomy" id="2885348"/>
    <lineage>
        <taxon>Bacteria</taxon>
        <taxon>Bacillati</taxon>
        <taxon>Bacillota</taxon>
        <taxon>Clostridia</taxon>
        <taxon>Lachnospirales</taxon>
        <taxon>Lachnospiraceae</taxon>
        <taxon>Hominifimenecus</taxon>
    </lineage>
</organism>
<evidence type="ECO:0000256" key="3">
    <source>
        <dbReference type="ARBA" id="ARBA00022722"/>
    </source>
</evidence>
<dbReference type="NCBIfam" id="TIGR00644">
    <property type="entry name" value="recJ"/>
    <property type="match status" value="1"/>
</dbReference>